<proteinExistence type="predicted"/>
<keyword evidence="3" id="KW-0418">Kinase</keyword>
<reference evidence="4" key="1">
    <citation type="journal article" date="2006" name="PLoS Biol.">
        <title>Macronuclear genome sequence of the ciliate Tetrahymena thermophila, a model eukaryote.</title>
        <authorList>
            <person name="Eisen J.A."/>
            <person name="Coyne R.S."/>
            <person name="Wu M."/>
            <person name="Wu D."/>
            <person name="Thiagarajan M."/>
            <person name="Wortman J.R."/>
            <person name="Badger J.H."/>
            <person name="Ren Q."/>
            <person name="Amedeo P."/>
            <person name="Jones K.M."/>
            <person name="Tallon L.J."/>
            <person name="Delcher A.L."/>
            <person name="Salzberg S.L."/>
            <person name="Silva J.C."/>
            <person name="Haas B.J."/>
            <person name="Majoros W.H."/>
            <person name="Farzad M."/>
            <person name="Carlton J.M."/>
            <person name="Smith R.K. Jr."/>
            <person name="Garg J."/>
            <person name="Pearlman R.E."/>
            <person name="Karrer K.M."/>
            <person name="Sun L."/>
            <person name="Manning G."/>
            <person name="Elde N.C."/>
            <person name="Turkewitz A.P."/>
            <person name="Asai D.J."/>
            <person name="Wilkes D.E."/>
            <person name="Wang Y."/>
            <person name="Cai H."/>
            <person name="Collins K."/>
            <person name="Stewart B.A."/>
            <person name="Lee S.R."/>
            <person name="Wilamowska K."/>
            <person name="Weinberg Z."/>
            <person name="Ruzzo W.L."/>
            <person name="Wloga D."/>
            <person name="Gaertig J."/>
            <person name="Frankel J."/>
            <person name="Tsao C.-C."/>
            <person name="Gorovsky M.A."/>
            <person name="Keeling P.J."/>
            <person name="Waller R.F."/>
            <person name="Patron N.J."/>
            <person name="Cherry J.M."/>
            <person name="Stover N.A."/>
            <person name="Krieger C.J."/>
            <person name="del Toro C."/>
            <person name="Ryder H.F."/>
            <person name="Williamson S.C."/>
            <person name="Barbeau R.A."/>
            <person name="Hamilton E.P."/>
            <person name="Orias E."/>
        </authorList>
    </citation>
    <scope>NUCLEOTIDE SEQUENCE [LARGE SCALE GENOMIC DNA]</scope>
    <source>
        <strain evidence="4">SB210</strain>
    </source>
</reference>
<keyword evidence="3" id="KW-0808">Transferase</keyword>
<dbReference type="Proteomes" id="UP000009168">
    <property type="component" value="Unassembled WGS sequence"/>
</dbReference>
<evidence type="ECO:0000256" key="1">
    <source>
        <dbReference type="SAM" id="Coils"/>
    </source>
</evidence>
<feature type="region of interest" description="Disordered" evidence="2">
    <location>
        <begin position="1"/>
        <end position="28"/>
    </location>
</feature>
<dbReference type="RefSeq" id="XP_001031054.1">
    <property type="nucleotide sequence ID" value="XM_001031054.1"/>
</dbReference>
<evidence type="ECO:0000256" key="2">
    <source>
        <dbReference type="SAM" id="MobiDB-lite"/>
    </source>
</evidence>
<dbReference type="GO" id="GO:0016301">
    <property type="term" value="F:kinase activity"/>
    <property type="evidence" value="ECO:0007669"/>
    <property type="project" value="UniProtKB-KW"/>
</dbReference>
<evidence type="ECO:0000313" key="4">
    <source>
        <dbReference type="Proteomes" id="UP000009168"/>
    </source>
</evidence>
<keyword evidence="4" id="KW-1185">Reference proteome</keyword>
<protein>
    <submittedName>
        <fullName evidence="3">Transport system kinase</fullName>
    </submittedName>
</protein>
<dbReference type="EMBL" id="GG662503">
    <property type="protein sequence ID" value="EAR83391.1"/>
    <property type="molecule type" value="Genomic_DNA"/>
</dbReference>
<name>Q22DR3_TETTS</name>
<sequence>MNNTGYSQQNGSAFRTQRPESKGFGNDINYTSQGLNSFSTNSNPASLKGKIQSLEEMAFSVNNELQLHKKELAILNSEKDSLSSVLNMKAQDVKKTLMNELIRLEDEMNRHFNNQKSENNRIQSQLSLIKTDKAALDELIGELEGRIKDLEYHIGNKESN</sequence>
<gene>
    <name evidence="3" type="ORF">TTHERM_00938790</name>
</gene>
<dbReference type="OrthoDB" id="436703at2759"/>
<accession>Q22DR3</accession>
<dbReference type="InParanoid" id="Q22DR3"/>
<feature type="compositionally biased region" description="Polar residues" evidence="2">
    <location>
        <begin position="1"/>
        <end position="15"/>
    </location>
</feature>
<dbReference type="KEGG" id="tet:TTHERM_00938790"/>
<feature type="coiled-coil region" evidence="1">
    <location>
        <begin position="51"/>
        <end position="114"/>
    </location>
</feature>
<evidence type="ECO:0000313" key="3">
    <source>
        <dbReference type="EMBL" id="EAR83391.1"/>
    </source>
</evidence>
<keyword evidence="1" id="KW-0175">Coiled coil</keyword>
<dbReference type="AlphaFoldDB" id="Q22DR3"/>
<dbReference type="HOGENOM" id="CLU_140055_0_0_1"/>
<organism evidence="3 4">
    <name type="scientific">Tetrahymena thermophila (strain SB210)</name>
    <dbReference type="NCBI Taxonomy" id="312017"/>
    <lineage>
        <taxon>Eukaryota</taxon>
        <taxon>Sar</taxon>
        <taxon>Alveolata</taxon>
        <taxon>Ciliophora</taxon>
        <taxon>Intramacronucleata</taxon>
        <taxon>Oligohymenophorea</taxon>
        <taxon>Hymenostomatida</taxon>
        <taxon>Tetrahymenina</taxon>
        <taxon>Tetrahymenidae</taxon>
        <taxon>Tetrahymena</taxon>
    </lineage>
</organism>
<dbReference type="GeneID" id="7840555"/>